<dbReference type="RefSeq" id="WP_183577330.1">
    <property type="nucleotide sequence ID" value="NZ_JACHXJ010000001.1"/>
</dbReference>
<reference evidence="1 2" key="1">
    <citation type="submission" date="2020-08" db="EMBL/GenBank/DDBJ databases">
        <title>Genomic Encyclopedia of Type Strains, Phase III (KMG-III): the genomes of soil and plant-associated and newly described type strains.</title>
        <authorList>
            <person name="Whitman W."/>
        </authorList>
    </citation>
    <scope>NUCLEOTIDE SEQUENCE [LARGE SCALE GENOMIC DNA]</scope>
    <source>
        <strain evidence="1 2">CECT 5831</strain>
    </source>
</reference>
<protein>
    <submittedName>
        <fullName evidence="1">Uncharacterized protein</fullName>
    </submittedName>
</protein>
<proteinExistence type="predicted"/>
<comment type="caution">
    <text evidence="1">The sequence shown here is derived from an EMBL/GenBank/DDBJ whole genome shotgun (WGS) entry which is preliminary data.</text>
</comment>
<dbReference type="PROSITE" id="PS51257">
    <property type="entry name" value="PROKAR_LIPOPROTEIN"/>
    <property type="match status" value="1"/>
</dbReference>
<dbReference type="Proteomes" id="UP000517523">
    <property type="component" value="Unassembled WGS sequence"/>
</dbReference>
<gene>
    <name evidence="1" type="ORF">FHS19_000188</name>
</gene>
<evidence type="ECO:0000313" key="1">
    <source>
        <dbReference type="EMBL" id="MBB3125534.1"/>
    </source>
</evidence>
<name>A0A839TG43_9BACL</name>
<dbReference type="AlphaFoldDB" id="A0A839TG43"/>
<sequence>MRRRFWVVWILLLMLAFSLGTSCLAVEADHPDEDSRELQYQDMLMLFLLPYIEERLPDIYGPLLTVTPLLYPYMAEVRIMRMY</sequence>
<accession>A0A839TG43</accession>
<evidence type="ECO:0000313" key="2">
    <source>
        <dbReference type="Proteomes" id="UP000517523"/>
    </source>
</evidence>
<organism evidence="1 2">
    <name type="scientific">Paenibacillus rhizosphaerae</name>
    <dbReference type="NCBI Taxonomy" id="297318"/>
    <lineage>
        <taxon>Bacteria</taxon>
        <taxon>Bacillati</taxon>
        <taxon>Bacillota</taxon>
        <taxon>Bacilli</taxon>
        <taxon>Bacillales</taxon>
        <taxon>Paenibacillaceae</taxon>
        <taxon>Paenibacillus</taxon>
    </lineage>
</organism>
<dbReference type="EMBL" id="JACHXJ010000001">
    <property type="protein sequence ID" value="MBB3125534.1"/>
    <property type="molecule type" value="Genomic_DNA"/>
</dbReference>